<keyword evidence="6" id="KW-0198">Cysteine biosynthesis</keyword>
<dbReference type="InterPro" id="IPR036052">
    <property type="entry name" value="TrpB-like_PALP_sf"/>
</dbReference>
<keyword evidence="4" id="KW-0808">Transferase</keyword>
<evidence type="ECO:0000256" key="6">
    <source>
        <dbReference type="ARBA" id="ARBA00023192"/>
    </source>
</evidence>
<dbReference type="SUPFAM" id="SSF53686">
    <property type="entry name" value="Tryptophan synthase beta subunit-like PLP-dependent enzymes"/>
    <property type="match status" value="1"/>
</dbReference>
<dbReference type="InterPro" id="IPR050214">
    <property type="entry name" value="Cys_Synth/Cystath_Beta-Synth"/>
</dbReference>
<dbReference type="PATRIC" id="fig|1398.26.peg.3119"/>
<evidence type="ECO:0000259" key="7">
    <source>
        <dbReference type="Pfam" id="PF00291"/>
    </source>
</evidence>
<dbReference type="InterPro" id="IPR001216">
    <property type="entry name" value="P-phosphate_BS"/>
</dbReference>
<evidence type="ECO:0000256" key="3">
    <source>
        <dbReference type="ARBA" id="ARBA00022605"/>
    </source>
</evidence>
<dbReference type="EMBL" id="LQYG01000049">
    <property type="protein sequence ID" value="KYC62459.1"/>
    <property type="molecule type" value="Genomic_DNA"/>
</dbReference>
<dbReference type="RefSeq" id="WP_061566598.1">
    <property type="nucleotide sequence ID" value="NZ_LQYG01000049.1"/>
</dbReference>
<accession>A0A150JYU1</accession>
<feature type="domain" description="Tryptophan synthase beta chain-like PALP" evidence="7">
    <location>
        <begin position="9"/>
        <end position="292"/>
    </location>
</feature>
<keyword evidence="8" id="KW-0456">Lyase</keyword>
<name>A0A150JYU1_HEYCO</name>
<dbReference type="InterPro" id="IPR001926">
    <property type="entry name" value="TrpB-like_PALP"/>
</dbReference>
<evidence type="ECO:0000313" key="8">
    <source>
        <dbReference type="EMBL" id="KYC62459.1"/>
    </source>
</evidence>
<dbReference type="Pfam" id="PF00291">
    <property type="entry name" value="PALP"/>
    <property type="match status" value="1"/>
</dbReference>
<comment type="similarity">
    <text evidence="2">Belongs to the cysteine synthase/cystathionine beta-synthase family.</text>
</comment>
<dbReference type="GO" id="GO:0006535">
    <property type="term" value="P:cysteine biosynthetic process from serine"/>
    <property type="evidence" value="ECO:0007669"/>
    <property type="project" value="InterPro"/>
</dbReference>
<dbReference type="GO" id="GO:0004122">
    <property type="term" value="F:cystathionine beta-synthase activity"/>
    <property type="evidence" value="ECO:0007669"/>
    <property type="project" value="UniProtKB-EC"/>
</dbReference>
<organism evidence="8 9">
    <name type="scientific">Heyndrickxia coagulans</name>
    <name type="common">Weizmannia coagulans</name>
    <dbReference type="NCBI Taxonomy" id="1398"/>
    <lineage>
        <taxon>Bacteria</taxon>
        <taxon>Bacillati</taxon>
        <taxon>Bacillota</taxon>
        <taxon>Bacilli</taxon>
        <taxon>Bacillales</taxon>
        <taxon>Bacillaceae</taxon>
        <taxon>Heyndrickxia</taxon>
    </lineage>
</organism>
<dbReference type="PROSITE" id="PS00901">
    <property type="entry name" value="CYS_SYNTHASE"/>
    <property type="match status" value="1"/>
</dbReference>
<dbReference type="CDD" id="cd01561">
    <property type="entry name" value="CBS_like"/>
    <property type="match status" value="1"/>
</dbReference>
<dbReference type="PANTHER" id="PTHR10314">
    <property type="entry name" value="CYSTATHIONINE BETA-SYNTHASE"/>
    <property type="match status" value="1"/>
</dbReference>
<dbReference type="FunFam" id="3.40.50.1100:FF:000016">
    <property type="entry name" value="Cysteine synthase A"/>
    <property type="match status" value="1"/>
</dbReference>
<evidence type="ECO:0000256" key="4">
    <source>
        <dbReference type="ARBA" id="ARBA00022679"/>
    </source>
</evidence>
<evidence type="ECO:0000256" key="2">
    <source>
        <dbReference type="ARBA" id="ARBA00007103"/>
    </source>
</evidence>
<evidence type="ECO:0000313" key="9">
    <source>
        <dbReference type="Proteomes" id="UP000075288"/>
    </source>
</evidence>
<reference evidence="8 9" key="1">
    <citation type="submission" date="2016-01" db="EMBL/GenBank/DDBJ databases">
        <title>Genome Sequences of Twelve Sporeforming Bacillus Species Isolated from Foods.</title>
        <authorList>
            <person name="Berendsen E.M."/>
            <person name="Wells-Bennik M.H."/>
            <person name="Krawcyk A.O."/>
            <person name="De Jong A."/>
            <person name="Holsappel S."/>
            <person name="Eijlander R.T."/>
            <person name="Kuipers O.P."/>
        </authorList>
    </citation>
    <scope>NUCLEOTIDE SEQUENCE [LARGE SCALE GENOMIC DNA]</scope>
    <source>
        <strain evidence="8 9">B4098</strain>
    </source>
</reference>
<keyword evidence="5" id="KW-0663">Pyridoxal phosphate</keyword>
<dbReference type="FunFam" id="3.40.50.1100:FF:000118">
    <property type="entry name" value="Related to CYS4-cystathionine beta-synthase"/>
    <property type="match status" value="1"/>
</dbReference>
<comment type="caution">
    <text evidence="8">The sequence shown here is derived from an EMBL/GenBank/DDBJ whole genome shotgun (WGS) entry which is preliminary data.</text>
</comment>
<dbReference type="EC" id="4.2.1.22" evidence="8"/>
<dbReference type="GO" id="GO:0016765">
    <property type="term" value="F:transferase activity, transferring alkyl or aryl (other than methyl) groups"/>
    <property type="evidence" value="ECO:0007669"/>
    <property type="project" value="UniProtKB-ARBA"/>
</dbReference>
<gene>
    <name evidence="8" type="ORF">B4098_1866</name>
</gene>
<dbReference type="Gene3D" id="3.40.50.1100">
    <property type="match status" value="2"/>
</dbReference>
<evidence type="ECO:0000256" key="5">
    <source>
        <dbReference type="ARBA" id="ARBA00022898"/>
    </source>
</evidence>
<proteinExistence type="inferred from homology"/>
<protein>
    <submittedName>
        <fullName evidence="8">Cystathionine beta-synthase</fullName>
        <ecNumber evidence="8">4.2.1.22</ecNumber>
    </submittedName>
</protein>
<keyword evidence="3" id="KW-0028">Amino-acid biosynthesis</keyword>
<sequence length="304" mass="32698">MKVAKSVHELIGNTPLVELTAFDLPKGVRLFAKLEYFNPGGSVKDRLGAYLIERAFQEGRLKRGGTIIEPTAGNTGIGLALAAIRYGVHAVFVVPEKFSVEKQTLMRALGAEVVNTPTALGMEGAIAEAKQLTAETPNAYFPGQFENPSNPETYYKTLGPEIWEALDGHVDVFVAGAGSGGTFMGTARYLKEKNPALKAAIVEPEGSILNGGEPRSHRTEGIGMEFLPPFMDRTFFDAIHTIPDDAAFKRLAEAARLEGLLIGSSSGAALEASLREAKQAKPGTHIVTIFPDSSERYLSRSIYS</sequence>
<dbReference type="Proteomes" id="UP000075288">
    <property type="component" value="Unassembled WGS sequence"/>
</dbReference>
<evidence type="ECO:0000256" key="1">
    <source>
        <dbReference type="ARBA" id="ARBA00001933"/>
    </source>
</evidence>
<dbReference type="AlphaFoldDB" id="A0A150JYU1"/>
<comment type="cofactor">
    <cofactor evidence="1">
        <name>pyridoxal 5'-phosphate</name>
        <dbReference type="ChEBI" id="CHEBI:597326"/>
    </cofactor>
</comment>